<name>A0ABV8A011_9GAMM</name>
<protein>
    <submittedName>
        <fullName evidence="3">Arylesterase</fullName>
    </submittedName>
</protein>
<evidence type="ECO:0000259" key="2">
    <source>
        <dbReference type="Pfam" id="PF13472"/>
    </source>
</evidence>
<feature type="chain" id="PRO_5046556108" evidence="1">
    <location>
        <begin position="22"/>
        <end position="202"/>
    </location>
</feature>
<comment type="caution">
    <text evidence="3">The sequence shown here is derived from an EMBL/GenBank/DDBJ whole genome shotgun (WGS) entry which is preliminary data.</text>
</comment>
<dbReference type="PANTHER" id="PTHR30383:SF24">
    <property type="entry name" value="THIOESTERASE 1_PROTEASE 1_LYSOPHOSPHOLIPASE L1"/>
    <property type="match status" value="1"/>
</dbReference>
<dbReference type="PANTHER" id="PTHR30383">
    <property type="entry name" value="THIOESTERASE 1/PROTEASE 1/LYSOPHOSPHOLIPASE L1"/>
    <property type="match status" value="1"/>
</dbReference>
<organism evidence="3 4">
    <name type="scientific">Saccharospirillum mangrovi</name>
    <dbReference type="NCBI Taxonomy" id="2161747"/>
    <lineage>
        <taxon>Bacteria</taxon>
        <taxon>Pseudomonadati</taxon>
        <taxon>Pseudomonadota</taxon>
        <taxon>Gammaproteobacteria</taxon>
        <taxon>Oceanospirillales</taxon>
        <taxon>Saccharospirillaceae</taxon>
        <taxon>Saccharospirillum</taxon>
    </lineage>
</organism>
<keyword evidence="1" id="KW-0732">Signal</keyword>
<proteinExistence type="predicted"/>
<accession>A0ABV8A011</accession>
<dbReference type="Pfam" id="PF13472">
    <property type="entry name" value="Lipase_GDSL_2"/>
    <property type="match status" value="1"/>
</dbReference>
<gene>
    <name evidence="3" type="ORF">ACFOOG_14920</name>
</gene>
<evidence type="ECO:0000313" key="3">
    <source>
        <dbReference type="EMBL" id="MFC3854133.1"/>
    </source>
</evidence>
<evidence type="ECO:0000256" key="1">
    <source>
        <dbReference type="SAM" id="SignalP"/>
    </source>
</evidence>
<feature type="signal peptide" evidence="1">
    <location>
        <begin position="1"/>
        <end position="21"/>
    </location>
</feature>
<sequence length="202" mass="22188">MVFKFFIRVSLICLVSLSSVAQGASFLVVGDSISASYGLANEQQGWVSLLEQRLEPLGHSVVNASISGETTRGGLSRLPALLNQYQPDYMILELGGNDGLQGLDVGGIEQRLDRMIELAQTQGVQVILLGIRIPPNYGPRYTEPFFALFGDLAQRHDLPYHPFILDGIADQPNLMQHDGIHPTAEAQPMILEHVWSVLEPLL</sequence>
<reference evidence="4" key="1">
    <citation type="journal article" date="2019" name="Int. J. Syst. Evol. Microbiol.">
        <title>The Global Catalogue of Microorganisms (GCM) 10K type strain sequencing project: providing services to taxonomists for standard genome sequencing and annotation.</title>
        <authorList>
            <consortium name="The Broad Institute Genomics Platform"/>
            <consortium name="The Broad Institute Genome Sequencing Center for Infectious Disease"/>
            <person name="Wu L."/>
            <person name="Ma J."/>
        </authorList>
    </citation>
    <scope>NUCLEOTIDE SEQUENCE [LARGE SCALE GENOMIC DNA]</scope>
    <source>
        <strain evidence="4">IBRC 10765</strain>
    </source>
</reference>
<dbReference type="InterPro" id="IPR036514">
    <property type="entry name" value="SGNH_hydro_sf"/>
</dbReference>
<dbReference type="CDD" id="cd01822">
    <property type="entry name" value="Lysophospholipase_L1_like"/>
    <property type="match status" value="1"/>
</dbReference>
<keyword evidence="4" id="KW-1185">Reference proteome</keyword>
<dbReference type="Proteomes" id="UP001595617">
    <property type="component" value="Unassembled WGS sequence"/>
</dbReference>
<dbReference type="RefSeq" id="WP_380698117.1">
    <property type="nucleotide sequence ID" value="NZ_JBHRYR010000005.1"/>
</dbReference>
<dbReference type="SUPFAM" id="SSF52266">
    <property type="entry name" value="SGNH hydrolase"/>
    <property type="match status" value="1"/>
</dbReference>
<dbReference type="InterPro" id="IPR013830">
    <property type="entry name" value="SGNH_hydro"/>
</dbReference>
<dbReference type="Gene3D" id="3.40.50.1110">
    <property type="entry name" value="SGNH hydrolase"/>
    <property type="match status" value="1"/>
</dbReference>
<dbReference type="EMBL" id="JBHRYR010000005">
    <property type="protein sequence ID" value="MFC3854133.1"/>
    <property type="molecule type" value="Genomic_DNA"/>
</dbReference>
<evidence type="ECO:0000313" key="4">
    <source>
        <dbReference type="Proteomes" id="UP001595617"/>
    </source>
</evidence>
<feature type="domain" description="SGNH hydrolase-type esterase" evidence="2">
    <location>
        <begin position="28"/>
        <end position="186"/>
    </location>
</feature>
<dbReference type="InterPro" id="IPR051532">
    <property type="entry name" value="Ester_Hydrolysis_Enzymes"/>
</dbReference>